<sequence>MSFLNGIDVFMGIGAASAIPLLRNSAEILLQRVPSAHEQDLKNAIGDVMEIKG</sequence>
<evidence type="ECO:0000313" key="2">
    <source>
        <dbReference type="Proteomes" id="UP000188268"/>
    </source>
</evidence>
<organism evidence="1 2">
    <name type="scientific">Corchorus capsularis</name>
    <name type="common">Jute</name>
    <dbReference type="NCBI Taxonomy" id="210143"/>
    <lineage>
        <taxon>Eukaryota</taxon>
        <taxon>Viridiplantae</taxon>
        <taxon>Streptophyta</taxon>
        <taxon>Embryophyta</taxon>
        <taxon>Tracheophyta</taxon>
        <taxon>Spermatophyta</taxon>
        <taxon>Magnoliopsida</taxon>
        <taxon>eudicotyledons</taxon>
        <taxon>Gunneridae</taxon>
        <taxon>Pentapetalae</taxon>
        <taxon>rosids</taxon>
        <taxon>malvids</taxon>
        <taxon>Malvales</taxon>
        <taxon>Malvaceae</taxon>
        <taxon>Grewioideae</taxon>
        <taxon>Apeibeae</taxon>
        <taxon>Corchorus</taxon>
    </lineage>
</organism>
<feature type="non-terminal residue" evidence="1">
    <location>
        <position position="53"/>
    </location>
</feature>
<reference evidence="1 2" key="1">
    <citation type="submission" date="2013-09" db="EMBL/GenBank/DDBJ databases">
        <title>Corchorus capsularis genome sequencing.</title>
        <authorList>
            <person name="Alam M."/>
            <person name="Haque M.S."/>
            <person name="Islam M.S."/>
            <person name="Emdad E.M."/>
            <person name="Islam M.M."/>
            <person name="Ahmed B."/>
            <person name="Halim A."/>
            <person name="Hossen Q.M.M."/>
            <person name="Hossain M.Z."/>
            <person name="Ahmed R."/>
            <person name="Khan M.M."/>
            <person name="Islam R."/>
            <person name="Rashid M.M."/>
            <person name="Khan S.A."/>
            <person name="Rahman M.S."/>
            <person name="Alam M."/>
        </authorList>
    </citation>
    <scope>NUCLEOTIDE SEQUENCE [LARGE SCALE GENOMIC DNA]</scope>
    <source>
        <strain evidence="2">cv. CVL-1</strain>
        <tissue evidence="1">Whole seedling</tissue>
    </source>
</reference>
<proteinExistence type="predicted"/>
<dbReference type="Gramene" id="OMO54878">
    <property type="protein sequence ID" value="OMO54878"/>
    <property type="gene ID" value="CCACVL1_27503"/>
</dbReference>
<dbReference type="STRING" id="210143.A0A1R3G9V0"/>
<evidence type="ECO:0000313" key="1">
    <source>
        <dbReference type="EMBL" id="OMO54878.1"/>
    </source>
</evidence>
<comment type="caution">
    <text evidence="1">The sequence shown here is derived from an EMBL/GenBank/DDBJ whole genome shotgun (WGS) entry which is preliminary data.</text>
</comment>
<dbReference type="OrthoDB" id="78669at2759"/>
<dbReference type="EMBL" id="AWWV01014855">
    <property type="protein sequence ID" value="OMO54878.1"/>
    <property type="molecule type" value="Genomic_DNA"/>
</dbReference>
<dbReference type="AlphaFoldDB" id="A0A1R3G9V0"/>
<dbReference type="Proteomes" id="UP000188268">
    <property type="component" value="Unassembled WGS sequence"/>
</dbReference>
<accession>A0A1R3G9V0</accession>
<protein>
    <submittedName>
        <fullName evidence="1">Uncharacterized protein</fullName>
    </submittedName>
</protein>
<gene>
    <name evidence="1" type="ORF">CCACVL1_27503</name>
</gene>
<name>A0A1R3G9V0_COCAP</name>
<keyword evidence="2" id="KW-1185">Reference proteome</keyword>